<dbReference type="InterPro" id="IPR005074">
    <property type="entry name" value="Peptidase_C39"/>
</dbReference>
<proteinExistence type="predicted"/>
<dbReference type="Proteomes" id="UP000001192">
    <property type="component" value="Chromosome 1"/>
</dbReference>
<dbReference type="GO" id="GO:0016020">
    <property type="term" value="C:membrane"/>
    <property type="evidence" value="ECO:0007669"/>
    <property type="project" value="InterPro"/>
</dbReference>
<keyword evidence="3" id="KW-1185">Reference proteome</keyword>
<sequence>MSRLSHRRRNVAPYPPPCFQLADCVRKCTHRRASTRLPSQVFRLLNGALDEGPALPPYRQPAVRHSCGAAALATLLKYDCGIDIPKTDLIRRMMVVSTPEVVVRNGFSMLDMKKSLETIGLRGRGFRVNTDALYHLQIPVMVLMNLDGYEHFVIVKHAQDGRIFIAAPALGNGTLLEEDFAKSMVSCSQSSGNRSGTIPRCCRTTSRWPRGCANLRPKGAGGQIIAGFVLNVLSQWQLPNGAKALAQGPLSVARDAANALTANVNTLARVTDGHGNPGADPNARPGGRQHIAVNRVLQVTQVAGDRNPGFNTATIDFNNHRQLVAGGTRAQSAAASNTAGNVKADISLGNGGVTVGRQTPAGIASQTIAPGNAQQAGAIAQLLHIAGNNQQVANQLQISLHTAPISSAMLRQAGVLQALQNAVNARR</sequence>
<evidence type="ECO:0000313" key="3">
    <source>
        <dbReference type="Proteomes" id="UP000001192"/>
    </source>
</evidence>
<dbReference type="CDD" id="cd02423">
    <property type="entry name" value="Peptidase_C39G"/>
    <property type="match status" value="1"/>
</dbReference>
<dbReference type="HOGENOM" id="CLU_642025_0_0_4"/>
<dbReference type="GO" id="GO:0005524">
    <property type="term" value="F:ATP binding"/>
    <property type="evidence" value="ECO:0007669"/>
    <property type="project" value="InterPro"/>
</dbReference>
<dbReference type="KEGG" id="bph:Bphy_0785"/>
<accession>B2JF45</accession>
<dbReference type="AlphaFoldDB" id="B2JF45"/>
<dbReference type="STRING" id="391038.Bphy_0785"/>
<organism evidence="2 3">
    <name type="scientific">Paraburkholderia phymatum (strain DSM 17167 / CIP 108236 / LMG 21445 / STM815)</name>
    <name type="common">Burkholderia phymatum</name>
    <dbReference type="NCBI Taxonomy" id="391038"/>
    <lineage>
        <taxon>Bacteria</taxon>
        <taxon>Pseudomonadati</taxon>
        <taxon>Pseudomonadota</taxon>
        <taxon>Betaproteobacteria</taxon>
        <taxon>Burkholderiales</taxon>
        <taxon>Burkholderiaceae</taxon>
        <taxon>Paraburkholderia</taxon>
    </lineage>
</organism>
<dbReference type="GO" id="GO:0008233">
    <property type="term" value="F:peptidase activity"/>
    <property type="evidence" value="ECO:0007669"/>
    <property type="project" value="InterPro"/>
</dbReference>
<feature type="domain" description="Peptidase C39" evidence="1">
    <location>
        <begin position="60"/>
        <end position="191"/>
    </location>
</feature>
<evidence type="ECO:0000313" key="2">
    <source>
        <dbReference type="EMBL" id="ACC69974.1"/>
    </source>
</evidence>
<dbReference type="Gene3D" id="3.90.70.10">
    <property type="entry name" value="Cysteine proteinases"/>
    <property type="match status" value="1"/>
</dbReference>
<dbReference type="GO" id="GO:0006508">
    <property type="term" value="P:proteolysis"/>
    <property type="evidence" value="ECO:0007669"/>
    <property type="project" value="InterPro"/>
</dbReference>
<protein>
    <submittedName>
        <fullName evidence="2">Peptidase C39 bacteriocin processing</fullName>
    </submittedName>
</protein>
<reference evidence="3" key="1">
    <citation type="journal article" date="2014" name="Stand. Genomic Sci.">
        <title>Complete genome sequence of Burkholderia phymatum STM815(T), a broad host range and efficient nitrogen-fixing symbiont of Mimosa species.</title>
        <authorList>
            <person name="Moulin L."/>
            <person name="Klonowska A."/>
            <person name="Caroline B."/>
            <person name="Booth K."/>
            <person name="Vriezen J.A."/>
            <person name="Melkonian R."/>
            <person name="James E.K."/>
            <person name="Young J.P."/>
            <person name="Bena G."/>
            <person name="Hauser L."/>
            <person name="Land M."/>
            <person name="Kyrpides N."/>
            <person name="Bruce D."/>
            <person name="Chain P."/>
            <person name="Copeland A."/>
            <person name="Pitluck S."/>
            <person name="Woyke T."/>
            <person name="Lizotte-Waniewski M."/>
            <person name="Bristow J."/>
            <person name="Riley M."/>
        </authorList>
    </citation>
    <scope>NUCLEOTIDE SEQUENCE [LARGE SCALE GENOMIC DNA]</scope>
    <source>
        <strain evidence="3">DSM 17167 / CIP 108236 / LMG 21445 / STM815</strain>
    </source>
</reference>
<name>B2JF45_PARP8</name>
<dbReference type="EMBL" id="CP001043">
    <property type="protein sequence ID" value="ACC69974.1"/>
    <property type="molecule type" value="Genomic_DNA"/>
</dbReference>
<dbReference type="PROSITE" id="PS50990">
    <property type="entry name" value="PEPTIDASE_C39"/>
    <property type="match status" value="1"/>
</dbReference>
<gene>
    <name evidence="2" type="ordered locus">Bphy_0785</name>
</gene>
<evidence type="ECO:0000259" key="1">
    <source>
        <dbReference type="PROSITE" id="PS50990"/>
    </source>
</evidence>
<dbReference type="eggNOG" id="COG3271">
    <property type="taxonomic scope" value="Bacteria"/>
</dbReference>
<dbReference type="Pfam" id="PF03412">
    <property type="entry name" value="Peptidase_C39"/>
    <property type="match status" value="1"/>
</dbReference>